<dbReference type="Gene3D" id="1.10.940.10">
    <property type="entry name" value="NusB-like"/>
    <property type="match status" value="1"/>
</dbReference>
<evidence type="ECO:0000256" key="4">
    <source>
        <dbReference type="ARBA" id="ARBA00023015"/>
    </source>
</evidence>
<dbReference type="NCBIfam" id="TIGR01951">
    <property type="entry name" value="nusB"/>
    <property type="match status" value="1"/>
</dbReference>
<dbReference type="Pfam" id="PF01029">
    <property type="entry name" value="NusB"/>
    <property type="match status" value="1"/>
</dbReference>
<dbReference type="Proteomes" id="UP001589628">
    <property type="component" value="Unassembled WGS sequence"/>
</dbReference>
<evidence type="ECO:0000256" key="5">
    <source>
        <dbReference type="ARBA" id="ARBA00023163"/>
    </source>
</evidence>
<dbReference type="PANTHER" id="PTHR11078">
    <property type="entry name" value="N UTILIZATION SUBSTANCE PROTEIN B-RELATED"/>
    <property type="match status" value="1"/>
</dbReference>
<dbReference type="HAMAP" id="MF_00073">
    <property type="entry name" value="NusB"/>
    <property type="match status" value="1"/>
</dbReference>
<dbReference type="EMBL" id="JBHLZN010000009">
    <property type="protein sequence ID" value="MFB9888119.1"/>
    <property type="molecule type" value="Genomic_DNA"/>
</dbReference>
<dbReference type="RefSeq" id="WP_027312495.1">
    <property type="nucleotide sequence ID" value="NZ_JBHLZN010000009.1"/>
</dbReference>
<proteinExistence type="inferred from homology"/>
<evidence type="ECO:0000313" key="9">
    <source>
        <dbReference type="Proteomes" id="UP001589628"/>
    </source>
</evidence>
<dbReference type="SUPFAM" id="SSF48013">
    <property type="entry name" value="NusB-like"/>
    <property type="match status" value="1"/>
</dbReference>
<dbReference type="PANTHER" id="PTHR11078:SF3">
    <property type="entry name" value="ANTITERMINATION NUSB DOMAIN-CONTAINING PROTEIN"/>
    <property type="match status" value="1"/>
</dbReference>
<keyword evidence="5 6" id="KW-0804">Transcription</keyword>
<comment type="caution">
    <text evidence="8">The sequence shown here is derived from an EMBL/GenBank/DDBJ whole genome shotgun (WGS) entry which is preliminary data.</text>
</comment>
<comment type="similarity">
    <text evidence="1 6">Belongs to the NusB family.</text>
</comment>
<organism evidence="8 9">
    <name type="scientific">Balneatrix alpica</name>
    <dbReference type="NCBI Taxonomy" id="75684"/>
    <lineage>
        <taxon>Bacteria</taxon>
        <taxon>Pseudomonadati</taxon>
        <taxon>Pseudomonadota</taxon>
        <taxon>Gammaproteobacteria</taxon>
        <taxon>Oceanospirillales</taxon>
        <taxon>Balneatrichaceae</taxon>
        <taxon>Balneatrix</taxon>
    </lineage>
</organism>
<sequence>MSTGKGNGKASMSEMRRSARQFSLQALYQWLLAGTSVAEIEVQFRTDNDMSRTDLALFRELLHGVPARVSELDSHLAPKLDRALAELDPIEKCILRMGAYELSQRLEVPYRVVINECVELAKVFGATESHKYVNGVLDKLAKELRSAEVLQRSRPAPKF</sequence>
<comment type="function">
    <text evidence="6">Involved in transcription antitermination. Required for transcription of ribosomal RNA (rRNA) genes. Binds specifically to the boxA antiterminator sequence of the ribosomal RNA (rrn) operons.</text>
</comment>
<evidence type="ECO:0000256" key="2">
    <source>
        <dbReference type="ARBA" id="ARBA00022814"/>
    </source>
</evidence>
<dbReference type="InterPro" id="IPR035926">
    <property type="entry name" value="NusB-like_sf"/>
</dbReference>
<reference evidence="8 9" key="1">
    <citation type="submission" date="2024-09" db="EMBL/GenBank/DDBJ databases">
        <authorList>
            <person name="Sun Q."/>
            <person name="Mori K."/>
        </authorList>
    </citation>
    <scope>NUCLEOTIDE SEQUENCE [LARGE SCALE GENOMIC DNA]</scope>
    <source>
        <strain evidence="8 9">ATCC 51285</strain>
    </source>
</reference>
<keyword evidence="2 6" id="KW-0889">Transcription antitermination</keyword>
<evidence type="ECO:0000256" key="3">
    <source>
        <dbReference type="ARBA" id="ARBA00022884"/>
    </source>
</evidence>
<evidence type="ECO:0000313" key="8">
    <source>
        <dbReference type="EMBL" id="MFB9888119.1"/>
    </source>
</evidence>
<protein>
    <recommendedName>
        <fullName evidence="6">Transcription antitermination protein NusB</fullName>
    </recommendedName>
    <alternativeName>
        <fullName evidence="6">Antitermination factor NusB</fullName>
    </alternativeName>
</protein>
<feature type="domain" description="NusB/RsmB/TIM44" evidence="7">
    <location>
        <begin position="18"/>
        <end position="142"/>
    </location>
</feature>
<name>A0ABV5ZJ36_9GAMM</name>
<evidence type="ECO:0000256" key="6">
    <source>
        <dbReference type="HAMAP-Rule" id="MF_00073"/>
    </source>
</evidence>
<evidence type="ECO:0000259" key="7">
    <source>
        <dbReference type="Pfam" id="PF01029"/>
    </source>
</evidence>
<dbReference type="InterPro" id="IPR011605">
    <property type="entry name" value="NusB_fam"/>
</dbReference>
<keyword evidence="4 6" id="KW-0805">Transcription regulation</keyword>
<keyword evidence="9" id="KW-1185">Reference proteome</keyword>
<accession>A0ABV5ZJ36</accession>
<evidence type="ECO:0000256" key="1">
    <source>
        <dbReference type="ARBA" id="ARBA00005952"/>
    </source>
</evidence>
<keyword evidence="3 6" id="KW-0694">RNA-binding</keyword>
<dbReference type="InterPro" id="IPR006027">
    <property type="entry name" value="NusB_RsmB_TIM44"/>
</dbReference>
<gene>
    <name evidence="6 8" type="primary">nusB</name>
    <name evidence="8" type="ORF">ACFFLH_17040</name>
</gene>